<gene>
    <name evidence="1" type="ORF">AK830_g6682</name>
</gene>
<proteinExistence type="predicted"/>
<sequence>MADKTLEEILEWSVVKAGFSHVRVHEAWYPALRASKLIECLRTKNRVVYTVITNKEKRHIIGTLYSMKMEVDDKFGNHTKAYIITHAELYALAKSEWNGGLLDPGVAVVCEVDIQYGLEFVLGMTCVMDGARVYGRACVLTVSQRGVEKLLVDGLRLIAPSMEPFQSFHMPSDQTRSLTVTHWNDKVINKDVYAKISEVLALKKSILVFATGPRPIRHSLKRCRADPMVVDDNPETENPATGEELPGVVFVPDHSRIPVAFKNLGLIVVCASHERVVFDKRSGHVVFTLVDRSESEMEAAIAHAYLSDQENLVILTNAPHDHPRPKDPPRRIETDQIEAFAFEARQLCKHLLFIDFLHCFITDIPAIYDRTVRLDEANWLDIFPVSTGRTILAAPTARARLLAKLLPLFDYDFAPAAFLAGFEGVTSPALVAAIRMAVIAHFPLQPVMPEFQIPTFAETNGGNSEEILDLIPIALASGCAFPDGQFRHGTIWVELAAWHTGAIQLNDYTRRDDDSPHFDIAPNGPLKGLLCIDHAHCQSIGRLVHRLETFFGIPPRAEGTSPSPLILTEQGCDRIYDEMLNAWMYQTLFATTTELGATYSDVVSPRAEAAELHPTEGFILESVPDRPETPQTGMFLLARRITSDESGNCSFGNIMVMPATAVKRWQRARDDAPFHLAIHTSYPREK</sequence>
<dbReference type="EMBL" id="LKCW01000095">
    <property type="protein sequence ID" value="KPM39878.1"/>
    <property type="molecule type" value="Genomic_DNA"/>
</dbReference>
<protein>
    <submittedName>
        <fullName evidence="1">Uncharacterized protein</fullName>
    </submittedName>
</protein>
<dbReference type="OrthoDB" id="5106823at2759"/>
<comment type="caution">
    <text evidence="1">The sequence shown here is derived from an EMBL/GenBank/DDBJ whole genome shotgun (WGS) entry which is preliminary data.</text>
</comment>
<name>A0A0P7B1C5_9HYPO</name>
<evidence type="ECO:0000313" key="2">
    <source>
        <dbReference type="Proteomes" id="UP000050424"/>
    </source>
</evidence>
<organism evidence="1 2">
    <name type="scientific">Neonectria ditissima</name>
    <dbReference type="NCBI Taxonomy" id="78410"/>
    <lineage>
        <taxon>Eukaryota</taxon>
        <taxon>Fungi</taxon>
        <taxon>Dikarya</taxon>
        <taxon>Ascomycota</taxon>
        <taxon>Pezizomycotina</taxon>
        <taxon>Sordariomycetes</taxon>
        <taxon>Hypocreomycetidae</taxon>
        <taxon>Hypocreales</taxon>
        <taxon>Nectriaceae</taxon>
        <taxon>Neonectria</taxon>
    </lineage>
</organism>
<reference evidence="1 2" key="1">
    <citation type="submission" date="2015-09" db="EMBL/GenBank/DDBJ databases">
        <title>Draft genome of a European isolate of the apple canker pathogen Neonectria ditissima.</title>
        <authorList>
            <person name="Gomez-Cortecero A."/>
            <person name="Harrison R.J."/>
            <person name="Armitage A.D."/>
        </authorList>
    </citation>
    <scope>NUCLEOTIDE SEQUENCE [LARGE SCALE GENOMIC DNA]</scope>
    <source>
        <strain evidence="1 2">R09/05</strain>
    </source>
</reference>
<dbReference type="Proteomes" id="UP000050424">
    <property type="component" value="Unassembled WGS sequence"/>
</dbReference>
<dbReference type="AlphaFoldDB" id="A0A0P7B1C5"/>
<keyword evidence="2" id="KW-1185">Reference proteome</keyword>
<evidence type="ECO:0000313" key="1">
    <source>
        <dbReference type="EMBL" id="KPM39878.1"/>
    </source>
</evidence>
<accession>A0A0P7B1C5</accession>